<dbReference type="InterPro" id="IPR052710">
    <property type="entry name" value="CAAX_protease"/>
</dbReference>
<feature type="transmembrane region" description="Helical" evidence="1">
    <location>
        <begin position="81"/>
        <end position="103"/>
    </location>
</feature>
<dbReference type="GO" id="GO:0004175">
    <property type="term" value="F:endopeptidase activity"/>
    <property type="evidence" value="ECO:0007669"/>
    <property type="project" value="UniProtKB-ARBA"/>
</dbReference>
<dbReference type="RefSeq" id="WP_085238218.1">
    <property type="nucleotide sequence ID" value="NZ_CP020773.1"/>
</dbReference>
<feature type="transmembrane region" description="Helical" evidence="1">
    <location>
        <begin position="20"/>
        <end position="37"/>
    </location>
</feature>
<keyword evidence="1" id="KW-0812">Transmembrane</keyword>
<proteinExistence type="predicted"/>
<feature type="domain" description="CAAX prenyl protease 2/Lysostaphin resistance protein A-like" evidence="2">
    <location>
        <begin position="123"/>
        <end position="210"/>
    </location>
</feature>
<feature type="transmembrane region" description="Helical" evidence="1">
    <location>
        <begin position="123"/>
        <end position="142"/>
    </location>
</feature>
<feature type="transmembrane region" description="Helical" evidence="1">
    <location>
        <begin position="175"/>
        <end position="193"/>
    </location>
</feature>
<dbReference type="EMBL" id="CP020773">
    <property type="protein sequence ID" value="ARJ51770.1"/>
    <property type="molecule type" value="Genomic_DNA"/>
</dbReference>
<evidence type="ECO:0000313" key="3">
    <source>
        <dbReference type="EMBL" id="ARJ51770.1"/>
    </source>
</evidence>
<feature type="transmembrane region" description="Helical" evidence="1">
    <location>
        <begin position="49"/>
        <end position="69"/>
    </location>
</feature>
<evidence type="ECO:0000256" key="1">
    <source>
        <dbReference type="SAM" id="Phobius"/>
    </source>
</evidence>
<protein>
    <recommendedName>
        <fullName evidence="2">CAAX prenyl protease 2/Lysostaphin resistance protein A-like domain-containing protein</fullName>
    </recommendedName>
</protein>
<dbReference type="PANTHER" id="PTHR36435">
    <property type="entry name" value="SLR1288 PROTEIN"/>
    <property type="match status" value="1"/>
</dbReference>
<accession>A0AAC9RVD9</accession>
<dbReference type="GO" id="GO:0080120">
    <property type="term" value="P:CAAX-box protein maturation"/>
    <property type="evidence" value="ECO:0007669"/>
    <property type="project" value="UniProtKB-ARBA"/>
</dbReference>
<feature type="transmembrane region" description="Helical" evidence="1">
    <location>
        <begin position="149"/>
        <end position="169"/>
    </location>
</feature>
<feature type="transmembrane region" description="Helical" evidence="1">
    <location>
        <begin position="200"/>
        <end position="217"/>
    </location>
</feature>
<sequence length="218" mass="24725">MNTLKLLFKDDLSVSKAPYIETLIKGTIIGFILYMALEISNFVTKSAWYGLLSLLVIIFGIWLCQKLGLTFFKSRKYTVKDFLFVFGGYILLKVLDLLFAMFLSSAVPVNDQNIKDAFTGTPTWLLVISLAIVPALVEELLFRGLILRVLFRNHLFIGLIVSSILFASLHASENFIGYLPYFYFGMILGLVYLKTRKIELAIAIHLLNNGLIALFLYM</sequence>
<keyword evidence="1" id="KW-1133">Transmembrane helix</keyword>
<dbReference type="InterPro" id="IPR003675">
    <property type="entry name" value="Rce1/LyrA-like_dom"/>
</dbReference>
<evidence type="ECO:0000259" key="2">
    <source>
        <dbReference type="Pfam" id="PF02517"/>
    </source>
</evidence>
<gene>
    <name evidence="3" type="ORF">B5P37_10810</name>
</gene>
<dbReference type="AlphaFoldDB" id="A0AAC9RVD9"/>
<keyword evidence="1" id="KW-0472">Membrane</keyword>
<name>A0AAC9RVD9_9STAP</name>
<evidence type="ECO:0000313" key="4">
    <source>
        <dbReference type="Proteomes" id="UP000242864"/>
    </source>
</evidence>
<reference evidence="3 4" key="1">
    <citation type="submission" date="2017-04" db="EMBL/GenBank/DDBJ databases">
        <authorList>
            <person name="Veseli I.A."/>
            <person name="Tang C."/>
            <person name="Pombert J.-F."/>
        </authorList>
    </citation>
    <scope>NUCLEOTIDE SEQUENCE [LARGE SCALE GENOMIC DNA]</scope>
    <source>
        <strain evidence="3 4">ATCC 700373</strain>
    </source>
</reference>
<organism evidence="3 4">
    <name type="scientific">Staphylococcus lutrae</name>
    <dbReference type="NCBI Taxonomy" id="155085"/>
    <lineage>
        <taxon>Bacteria</taxon>
        <taxon>Bacillati</taxon>
        <taxon>Bacillota</taxon>
        <taxon>Bacilli</taxon>
        <taxon>Bacillales</taxon>
        <taxon>Staphylococcaceae</taxon>
        <taxon>Staphylococcus</taxon>
    </lineage>
</organism>
<dbReference type="PANTHER" id="PTHR36435:SF1">
    <property type="entry name" value="CAAX AMINO TERMINAL PROTEASE FAMILY PROTEIN"/>
    <property type="match status" value="1"/>
</dbReference>
<dbReference type="Proteomes" id="UP000242864">
    <property type="component" value="Chromosome"/>
</dbReference>
<dbReference type="Pfam" id="PF02517">
    <property type="entry name" value="Rce1-like"/>
    <property type="match status" value="1"/>
</dbReference>
<keyword evidence="4" id="KW-1185">Reference proteome</keyword>
<dbReference type="KEGG" id="slz:B5P37_10810"/>